<organism evidence="1 2">
    <name type="scientific">Thalictrum thalictroides</name>
    <name type="common">Rue-anemone</name>
    <name type="synonym">Anemone thalictroides</name>
    <dbReference type="NCBI Taxonomy" id="46969"/>
    <lineage>
        <taxon>Eukaryota</taxon>
        <taxon>Viridiplantae</taxon>
        <taxon>Streptophyta</taxon>
        <taxon>Embryophyta</taxon>
        <taxon>Tracheophyta</taxon>
        <taxon>Spermatophyta</taxon>
        <taxon>Magnoliopsida</taxon>
        <taxon>Ranunculales</taxon>
        <taxon>Ranunculaceae</taxon>
        <taxon>Thalictroideae</taxon>
        <taxon>Thalictrum</taxon>
    </lineage>
</organism>
<keyword evidence="2" id="KW-1185">Reference proteome</keyword>
<reference evidence="1 2" key="1">
    <citation type="submission" date="2020-06" db="EMBL/GenBank/DDBJ databases">
        <title>Transcriptomic and genomic resources for Thalictrum thalictroides and T. hernandezii: Facilitating candidate gene discovery in an emerging model plant lineage.</title>
        <authorList>
            <person name="Arias T."/>
            <person name="Riano-Pachon D.M."/>
            <person name="Di Stilio V.S."/>
        </authorList>
    </citation>
    <scope>NUCLEOTIDE SEQUENCE [LARGE SCALE GENOMIC DNA]</scope>
    <source>
        <strain evidence="2">cv. WT478/WT964</strain>
        <tissue evidence="1">Leaves</tissue>
    </source>
</reference>
<proteinExistence type="predicted"/>
<accession>A0A7J6V1B9</accession>
<dbReference type="Proteomes" id="UP000554482">
    <property type="component" value="Unassembled WGS sequence"/>
</dbReference>
<gene>
    <name evidence="1" type="ORF">FRX31_031651</name>
</gene>
<protein>
    <submittedName>
        <fullName evidence="1">Uncharacterized protein</fullName>
    </submittedName>
</protein>
<evidence type="ECO:0000313" key="1">
    <source>
        <dbReference type="EMBL" id="KAF5178764.1"/>
    </source>
</evidence>
<name>A0A7J6V1B9_THATH</name>
<dbReference type="EMBL" id="JABWDY010039628">
    <property type="protein sequence ID" value="KAF5178764.1"/>
    <property type="molecule type" value="Genomic_DNA"/>
</dbReference>
<sequence>MDVSPPLIGRTRTWTVIYRCWTALISNTMPNTIRANVDGSSQGNPGKAMGIRVISRIAVLPAETKEVYVGGLDMATNYMRLRLGQLLGDSIGVMESRHERPQCNHLYMAWS</sequence>
<comment type="caution">
    <text evidence="1">The sequence shown here is derived from an EMBL/GenBank/DDBJ whole genome shotgun (WGS) entry which is preliminary data.</text>
</comment>
<evidence type="ECO:0000313" key="2">
    <source>
        <dbReference type="Proteomes" id="UP000554482"/>
    </source>
</evidence>
<dbReference type="AlphaFoldDB" id="A0A7J6V1B9"/>